<keyword evidence="2" id="KW-0479">Metal-binding</keyword>
<dbReference type="GO" id="GO:0016832">
    <property type="term" value="F:aldehyde-lyase activity"/>
    <property type="evidence" value="ECO:0007669"/>
    <property type="project" value="TreeGrafter"/>
</dbReference>
<evidence type="ECO:0000256" key="3">
    <source>
        <dbReference type="ARBA" id="ARBA00023239"/>
    </source>
</evidence>
<accession>A0A849CIG2</accession>
<protein>
    <recommendedName>
        <fullName evidence="4">HpcH/HpaI aldolase/citrate lyase domain-containing protein</fullName>
    </recommendedName>
</protein>
<dbReference type="InterPro" id="IPR050251">
    <property type="entry name" value="HpcH-HpaI_aldolase"/>
</dbReference>
<evidence type="ECO:0000313" key="6">
    <source>
        <dbReference type="Proteomes" id="UP000586827"/>
    </source>
</evidence>
<organism evidence="5 6">
    <name type="scientific">Nocardia uniformis</name>
    <dbReference type="NCBI Taxonomy" id="53432"/>
    <lineage>
        <taxon>Bacteria</taxon>
        <taxon>Bacillati</taxon>
        <taxon>Actinomycetota</taxon>
        <taxon>Actinomycetes</taxon>
        <taxon>Mycobacteriales</taxon>
        <taxon>Nocardiaceae</taxon>
        <taxon>Nocardia</taxon>
    </lineage>
</organism>
<proteinExistence type="inferred from homology"/>
<reference evidence="5 6" key="1">
    <citation type="submission" date="2020-05" db="EMBL/GenBank/DDBJ databases">
        <title>MicrobeNet Type strains.</title>
        <authorList>
            <person name="Nicholson A.C."/>
        </authorList>
    </citation>
    <scope>NUCLEOTIDE SEQUENCE [LARGE SCALE GENOMIC DNA]</scope>
    <source>
        <strain evidence="5 6">JCM 3224</strain>
    </source>
</reference>
<evidence type="ECO:0000256" key="2">
    <source>
        <dbReference type="ARBA" id="ARBA00022723"/>
    </source>
</evidence>
<dbReference type="EMBL" id="JABELX010000011">
    <property type="protein sequence ID" value="NNH73691.1"/>
    <property type="molecule type" value="Genomic_DNA"/>
</dbReference>
<name>A0A849CIG2_9NOCA</name>
<evidence type="ECO:0000259" key="4">
    <source>
        <dbReference type="Pfam" id="PF03328"/>
    </source>
</evidence>
<evidence type="ECO:0000313" key="5">
    <source>
        <dbReference type="EMBL" id="NNH73691.1"/>
    </source>
</evidence>
<dbReference type="SUPFAM" id="SSF51621">
    <property type="entry name" value="Phosphoenolpyruvate/pyruvate domain"/>
    <property type="match status" value="1"/>
</dbReference>
<dbReference type="Pfam" id="PF03328">
    <property type="entry name" value="HpcH_HpaI"/>
    <property type="match status" value="1"/>
</dbReference>
<sequence length="254" mass="26515">MSTDSALGCFCALGSPLAVELLARSGEFDWICLDLQHGMGGFDACLAALQAASGTDITMLVRVPPGEPALASRVLDAGADGVLVANVDSREQAHTACQAAFYPPLGTRSVGATRARFLRPGYVAAATSSTHCMVMVESPVGFANIDAILDEPVTGVFVGLADLMMALGCLGADPLADNQVRDWLELTVRLCEARGLTSGIFSENPRTAASLRAMGFDLIGSGLDVSLLLSGARAQRAEYEKARTAVTPPKRTPE</sequence>
<comment type="similarity">
    <text evidence="1">Belongs to the HpcH/HpaI aldolase family.</text>
</comment>
<keyword evidence="3" id="KW-0456">Lyase</keyword>
<dbReference type="Gene3D" id="3.20.20.60">
    <property type="entry name" value="Phosphoenolpyruvate-binding domains"/>
    <property type="match status" value="1"/>
</dbReference>
<dbReference type="InterPro" id="IPR005000">
    <property type="entry name" value="Aldolase/citrate-lyase_domain"/>
</dbReference>
<feature type="domain" description="HpcH/HpaI aldolase/citrate lyase" evidence="4">
    <location>
        <begin position="8"/>
        <end position="229"/>
    </location>
</feature>
<dbReference type="GO" id="GO:0005737">
    <property type="term" value="C:cytoplasm"/>
    <property type="evidence" value="ECO:0007669"/>
    <property type="project" value="TreeGrafter"/>
</dbReference>
<gene>
    <name evidence="5" type="ORF">HLB23_28210</name>
</gene>
<dbReference type="InterPro" id="IPR015813">
    <property type="entry name" value="Pyrv/PenolPyrv_kinase-like_dom"/>
</dbReference>
<dbReference type="PANTHER" id="PTHR30502:SF0">
    <property type="entry name" value="PHOSPHOENOLPYRUVATE CARBOXYLASE FAMILY PROTEIN"/>
    <property type="match status" value="1"/>
</dbReference>
<comment type="caution">
    <text evidence="5">The sequence shown here is derived from an EMBL/GenBank/DDBJ whole genome shotgun (WGS) entry which is preliminary data.</text>
</comment>
<dbReference type="Proteomes" id="UP000586827">
    <property type="component" value="Unassembled WGS sequence"/>
</dbReference>
<dbReference type="InterPro" id="IPR040442">
    <property type="entry name" value="Pyrv_kinase-like_dom_sf"/>
</dbReference>
<dbReference type="GO" id="GO:0046872">
    <property type="term" value="F:metal ion binding"/>
    <property type="evidence" value="ECO:0007669"/>
    <property type="project" value="UniProtKB-KW"/>
</dbReference>
<dbReference type="PANTHER" id="PTHR30502">
    <property type="entry name" value="2-KETO-3-DEOXY-L-RHAMNONATE ALDOLASE"/>
    <property type="match status" value="1"/>
</dbReference>
<dbReference type="AlphaFoldDB" id="A0A849CIG2"/>
<evidence type="ECO:0000256" key="1">
    <source>
        <dbReference type="ARBA" id="ARBA00005568"/>
    </source>
</evidence>
<dbReference type="RefSeq" id="WP_169815072.1">
    <property type="nucleotide sequence ID" value="NZ_JABELX010000011.1"/>
</dbReference>
<keyword evidence="6" id="KW-1185">Reference proteome</keyword>